<comment type="caution">
    <text evidence="1">The sequence shown here is derived from an EMBL/GenBank/DDBJ whole genome shotgun (WGS) entry which is preliminary data.</text>
</comment>
<gene>
    <name evidence="1" type="ORF">J2Z44_001706</name>
</gene>
<proteinExistence type="predicted"/>
<keyword evidence="2" id="KW-1185">Reference proteome</keyword>
<name>A0ABS4K291_9CLOT</name>
<accession>A0ABS4K291</accession>
<evidence type="ECO:0000313" key="1">
    <source>
        <dbReference type="EMBL" id="MBP2021910.1"/>
    </source>
</evidence>
<dbReference type="RefSeq" id="WP_021281352.1">
    <property type="nucleotide sequence ID" value="NZ_JAGGLL010000011.1"/>
</dbReference>
<organism evidence="1 2">
    <name type="scientific">Clostridium punense</name>
    <dbReference type="NCBI Taxonomy" id="1054297"/>
    <lineage>
        <taxon>Bacteria</taxon>
        <taxon>Bacillati</taxon>
        <taxon>Bacillota</taxon>
        <taxon>Clostridia</taxon>
        <taxon>Eubacteriales</taxon>
        <taxon>Clostridiaceae</taxon>
        <taxon>Clostridium</taxon>
    </lineage>
</organism>
<sequence>MEKEKLIAELYKNVRTSDFLSQSYDILDKLNQYNDLDDTIEPLIKLIESNSDVDFGNPGPLVHYLEELNEEIYLVKLIESIRRNPTEHTLFMFNRTINSLNDYLKEECIGILQSVVESASIPLDLKNIANHYLSFQKGKNEVNETVEEVDIVLAKSLNNKSDLIKIKNILGLDISIRELFDCTGNLPVTLLKSIPIGRAKQKMNELGDISSKIQLVRVSDNQS</sequence>
<protein>
    <submittedName>
        <fullName evidence="1">Uncharacterized protein</fullName>
    </submittedName>
</protein>
<evidence type="ECO:0000313" key="2">
    <source>
        <dbReference type="Proteomes" id="UP001519308"/>
    </source>
</evidence>
<reference evidence="1 2" key="1">
    <citation type="submission" date="2021-03" db="EMBL/GenBank/DDBJ databases">
        <title>Genomic Encyclopedia of Type Strains, Phase IV (KMG-IV): sequencing the most valuable type-strain genomes for metagenomic binning, comparative biology and taxonomic classification.</title>
        <authorList>
            <person name="Goeker M."/>
        </authorList>
    </citation>
    <scope>NUCLEOTIDE SEQUENCE [LARGE SCALE GENOMIC DNA]</scope>
    <source>
        <strain evidence="1 2">DSM 28650</strain>
    </source>
</reference>
<dbReference type="EMBL" id="JAGGLL010000011">
    <property type="protein sequence ID" value="MBP2021910.1"/>
    <property type="molecule type" value="Genomic_DNA"/>
</dbReference>
<dbReference type="Proteomes" id="UP001519308">
    <property type="component" value="Unassembled WGS sequence"/>
</dbReference>